<dbReference type="OrthoDB" id="5858964at2759"/>
<evidence type="ECO:0000313" key="3">
    <source>
        <dbReference type="Proteomes" id="UP001152747"/>
    </source>
</evidence>
<gene>
    <name evidence="2" type="ORF">CAMP_LOCUS12277</name>
</gene>
<dbReference type="EMBL" id="CANHGI010000004">
    <property type="protein sequence ID" value="CAI5449640.1"/>
    <property type="molecule type" value="Genomic_DNA"/>
</dbReference>
<evidence type="ECO:0000256" key="1">
    <source>
        <dbReference type="SAM" id="MobiDB-lite"/>
    </source>
</evidence>
<dbReference type="AlphaFoldDB" id="A0A9P1IQV6"/>
<feature type="compositionally biased region" description="Low complexity" evidence="1">
    <location>
        <begin position="10"/>
        <end position="29"/>
    </location>
</feature>
<protein>
    <submittedName>
        <fullName evidence="2">Uncharacterized protein</fullName>
    </submittedName>
</protein>
<proteinExistence type="predicted"/>
<sequence length="142" mass="16432">MSKTTNLTISEKGSPGSGSKTSSSTDSSTNNQDKERLRRQLVARIFYTDYSIQENRKFIGMAKLVIESVYFRELKDDADFIDSIRMQYLFDLNSLEKNEQNWQWNLTITRELKKLDGNAVNDSISFFAVGDIKFLLYKTMKT</sequence>
<organism evidence="2 3">
    <name type="scientific">Caenorhabditis angaria</name>
    <dbReference type="NCBI Taxonomy" id="860376"/>
    <lineage>
        <taxon>Eukaryota</taxon>
        <taxon>Metazoa</taxon>
        <taxon>Ecdysozoa</taxon>
        <taxon>Nematoda</taxon>
        <taxon>Chromadorea</taxon>
        <taxon>Rhabditida</taxon>
        <taxon>Rhabditina</taxon>
        <taxon>Rhabditomorpha</taxon>
        <taxon>Rhabditoidea</taxon>
        <taxon>Rhabditidae</taxon>
        <taxon>Peloderinae</taxon>
        <taxon>Caenorhabditis</taxon>
    </lineage>
</organism>
<dbReference type="Proteomes" id="UP001152747">
    <property type="component" value="Unassembled WGS sequence"/>
</dbReference>
<name>A0A9P1IQV6_9PELO</name>
<reference evidence="2" key="1">
    <citation type="submission" date="2022-11" db="EMBL/GenBank/DDBJ databases">
        <authorList>
            <person name="Kikuchi T."/>
        </authorList>
    </citation>
    <scope>NUCLEOTIDE SEQUENCE</scope>
    <source>
        <strain evidence="2">PS1010</strain>
    </source>
</reference>
<evidence type="ECO:0000313" key="2">
    <source>
        <dbReference type="EMBL" id="CAI5449640.1"/>
    </source>
</evidence>
<keyword evidence="3" id="KW-1185">Reference proteome</keyword>
<comment type="caution">
    <text evidence="2">The sequence shown here is derived from an EMBL/GenBank/DDBJ whole genome shotgun (WGS) entry which is preliminary data.</text>
</comment>
<accession>A0A9P1IQV6</accession>
<feature type="region of interest" description="Disordered" evidence="1">
    <location>
        <begin position="1"/>
        <end position="35"/>
    </location>
</feature>